<organism evidence="2 3">
    <name type="scientific">Vespula squamosa</name>
    <name type="common">Southern yellow jacket</name>
    <name type="synonym">Wasp</name>
    <dbReference type="NCBI Taxonomy" id="30214"/>
    <lineage>
        <taxon>Eukaryota</taxon>
        <taxon>Metazoa</taxon>
        <taxon>Ecdysozoa</taxon>
        <taxon>Arthropoda</taxon>
        <taxon>Hexapoda</taxon>
        <taxon>Insecta</taxon>
        <taxon>Pterygota</taxon>
        <taxon>Neoptera</taxon>
        <taxon>Endopterygota</taxon>
        <taxon>Hymenoptera</taxon>
        <taxon>Apocrita</taxon>
        <taxon>Aculeata</taxon>
        <taxon>Vespoidea</taxon>
        <taxon>Vespidae</taxon>
        <taxon>Vespinae</taxon>
        <taxon>Vespula</taxon>
    </lineage>
</organism>
<dbReference type="EMBL" id="JAUDFV010000151">
    <property type="protein sequence ID" value="KAL2718749.1"/>
    <property type="molecule type" value="Genomic_DNA"/>
</dbReference>
<feature type="transmembrane region" description="Helical" evidence="1">
    <location>
        <begin position="73"/>
        <end position="93"/>
    </location>
</feature>
<dbReference type="Proteomes" id="UP001607302">
    <property type="component" value="Unassembled WGS sequence"/>
</dbReference>
<comment type="caution">
    <text evidence="2">The sequence shown here is derived from an EMBL/GenBank/DDBJ whole genome shotgun (WGS) entry which is preliminary data.</text>
</comment>
<accession>A0ABD2ADR2</accession>
<dbReference type="AlphaFoldDB" id="A0ABD2ADR2"/>
<proteinExistence type="predicted"/>
<name>A0ABD2ADR2_VESSQ</name>
<sequence length="221" mass="25843">MLMKSSNELFTYTLPQSPCDRSIERNNHRGIDSFISENSGESYLRGVCYVRTIEYNEKIFLLYRARAPRDDHFVVVVVVIVIAAAVVVATVIVQKCIGNVANRLFLKMIYPLRRRNEHVDHVMLLQESKTILQTTTATLDRRQNFQMIILLFLNLTRKQQHFDQYKTLIEKCTGRAIVDIMYNLLNAKKIDYPHTVGLPFLWYFSRLSEESQLKIIVRILD</sequence>
<keyword evidence="1" id="KW-0812">Transmembrane</keyword>
<evidence type="ECO:0000256" key="1">
    <source>
        <dbReference type="SAM" id="Phobius"/>
    </source>
</evidence>
<evidence type="ECO:0000313" key="3">
    <source>
        <dbReference type="Proteomes" id="UP001607302"/>
    </source>
</evidence>
<keyword evidence="1" id="KW-1133">Transmembrane helix</keyword>
<evidence type="ECO:0000313" key="2">
    <source>
        <dbReference type="EMBL" id="KAL2718749.1"/>
    </source>
</evidence>
<gene>
    <name evidence="2" type="ORF">V1478_011168</name>
</gene>
<reference evidence="2 3" key="1">
    <citation type="journal article" date="2024" name="Ann. Entomol. Soc. Am.">
        <title>Genomic analyses of the southern and eastern yellowjacket wasps (Hymenoptera: Vespidae) reveal evolutionary signatures of social life.</title>
        <authorList>
            <person name="Catto M.A."/>
            <person name="Caine P.B."/>
            <person name="Orr S.E."/>
            <person name="Hunt B.G."/>
            <person name="Goodisman M.A.D."/>
        </authorList>
    </citation>
    <scope>NUCLEOTIDE SEQUENCE [LARGE SCALE GENOMIC DNA]</scope>
    <source>
        <strain evidence="2">233</strain>
        <tissue evidence="2">Head and thorax</tissue>
    </source>
</reference>
<keyword evidence="1" id="KW-0472">Membrane</keyword>
<keyword evidence="3" id="KW-1185">Reference proteome</keyword>
<protein>
    <submittedName>
        <fullName evidence="2">Uncharacterized protein</fullName>
    </submittedName>
</protein>